<evidence type="ECO:0000313" key="7">
    <source>
        <dbReference type="RefSeq" id="XP_022154129.1"/>
    </source>
</evidence>
<dbReference type="RefSeq" id="XP_022154126.1">
    <property type="nucleotide sequence ID" value="XM_022298434.1"/>
</dbReference>
<dbReference type="FunFam" id="1.25.40.10:FF:000576">
    <property type="entry name" value="Pentatricopeptide repeat-containing protein, chloroplastic"/>
    <property type="match status" value="1"/>
</dbReference>
<accession>A0A6J1DMT0</accession>
<evidence type="ECO:0000256" key="2">
    <source>
        <dbReference type="PROSITE-ProRule" id="PRU00708"/>
    </source>
</evidence>
<dbReference type="RefSeq" id="XP_022154129.1">
    <property type="nucleotide sequence ID" value="XM_022298437.1"/>
</dbReference>
<dbReference type="PANTHER" id="PTHR47926:SF436">
    <property type="entry name" value="PENTATRICOPEPTIDE REPEAT-CONTAINING PROTEIN ELI1, CHLOROPLASTIC-LIKE ISOFORM X2"/>
    <property type="match status" value="1"/>
</dbReference>
<dbReference type="NCBIfam" id="TIGR00756">
    <property type="entry name" value="PPR"/>
    <property type="match status" value="6"/>
</dbReference>
<feature type="repeat" description="PPR" evidence="2">
    <location>
        <begin position="221"/>
        <end position="255"/>
    </location>
</feature>
<feature type="repeat" description="PPR" evidence="2">
    <location>
        <begin position="423"/>
        <end position="453"/>
    </location>
</feature>
<dbReference type="GO" id="GO:0003723">
    <property type="term" value="F:RNA binding"/>
    <property type="evidence" value="ECO:0007669"/>
    <property type="project" value="InterPro"/>
</dbReference>
<sequence>MINLNVKLLSFRFPLLVPTSSPFQIPIIFLLRTHSLPHHKDKPTNWNASHALIQSKPLLFLLEKCTSMAQMKQVQAQMISTGFISDGFALSRLVAFCAISEWRNLDYCDKILDNAENPNVFSWNVAIRGYSESENPRNAVLMYRKMLRKGGSTPDNYTYPLLFKACAGLSLGFTAGEILGHALQLGFDSDLFVHNAIIHVLVSCGELLAARKVFDESRVRDLVSWNSMINGYVRCGLANEALNLYYKMEELKVMPDEVTMIGVVSASAQLEDLTLGRKLHQFIEEMGLNLTVPLTNSLMDMYIKCGNIEPAKTLFENMTKKTIVSWTTMVVGYAKFGLLGSAMRLFNEMPEKDVVPWNALIGGFVQAKRSKEALALFHEMQASNVEPDEITVVSCLSACSQLGALDVGIWMHHYVEKHNLSVNVALGTALVDMYAKCGNIKRALQVFREMPGRNSLTWTATICGLALHGQSHAAVTYFSEMIGIGLMPDEITFLGVLSACCHGGLVDKGREYFYQMSSKYGVSPNLKHYSCMVDLLGRAGFLEEAEELIKSMPFKADAVVWGALFFGSRIHGNVQMGERAASKLLELDPHDSGIYVLLANMYGDANMWEQARKVRKMMEERGVEKTPGCSSIEMNGVVFEFIIRDQSHPQSEKIYECLTRLTRQLELVEDETSSLKELSSWC</sequence>
<dbReference type="InterPro" id="IPR002885">
    <property type="entry name" value="PPR_rpt"/>
</dbReference>
<dbReference type="FunFam" id="1.25.40.10:FF:000348">
    <property type="entry name" value="Pentatricopeptide repeat-containing protein chloroplastic"/>
    <property type="match status" value="1"/>
</dbReference>
<protein>
    <submittedName>
        <fullName evidence="4 5">Pentatricopeptide repeat-containing protein At2g22410, mitochondrial</fullName>
    </submittedName>
</protein>
<reference evidence="4 5" key="1">
    <citation type="submission" date="2025-04" db="UniProtKB">
        <authorList>
            <consortium name="RefSeq"/>
        </authorList>
    </citation>
    <scope>IDENTIFICATION</scope>
    <source>
        <strain evidence="4 5">OHB3-1</strain>
    </source>
</reference>
<name>A0A6J1DMT0_MOMCH</name>
<dbReference type="InterPro" id="IPR011990">
    <property type="entry name" value="TPR-like_helical_dom_sf"/>
</dbReference>
<proteinExistence type="predicted"/>
<dbReference type="FunFam" id="1.25.40.10:FF:000715">
    <property type="entry name" value="Pentatricopeptide repeat-containing protein"/>
    <property type="match status" value="1"/>
</dbReference>
<dbReference type="RefSeq" id="XP_022154127.1">
    <property type="nucleotide sequence ID" value="XM_022298435.1"/>
</dbReference>
<dbReference type="PANTHER" id="PTHR47926">
    <property type="entry name" value="PENTATRICOPEPTIDE REPEAT-CONTAINING PROTEIN"/>
    <property type="match status" value="1"/>
</dbReference>
<feature type="repeat" description="PPR" evidence="2">
    <location>
        <begin position="353"/>
        <end position="387"/>
    </location>
</feature>
<evidence type="ECO:0000313" key="6">
    <source>
        <dbReference type="RefSeq" id="XP_022154128.1"/>
    </source>
</evidence>
<dbReference type="OrthoDB" id="185373at2759"/>
<dbReference type="Pfam" id="PF20431">
    <property type="entry name" value="E_motif"/>
    <property type="match status" value="1"/>
</dbReference>
<feature type="repeat" description="PPR" evidence="2">
    <location>
        <begin position="454"/>
        <end position="488"/>
    </location>
</feature>
<evidence type="ECO:0000313" key="5">
    <source>
        <dbReference type="RefSeq" id="XP_022154127.1"/>
    </source>
</evidence>
<keyword evidence="1" id="KW-0677">Repeat</keyword>
<dbReference type="Pfam" id="PF13041">
    <property type="entry name" value="PPR_2"/>
    <property type="match status" value="3"/>
</dbReference>
<dbReference type="InterPro" id="IPR046960">
    <property type="entry name" value="PPR_At4g14850-like_plant"/>
</dbReference>
<gene>
    <name evidence="4 5 6 7" type="primary">LOC111021456</name>
</gene>
<feature type="repeat" description="PPR" evidence="2">
    <location>
        <begin position="119"/>
        <end position="153"/>
    </location>
</feature>
<dbReference type="SUPFAM" id="SSF48452">
    <property type="entry name" value="TPR-like"/>
    <property type="match status" value="1"/>
</dbReference>
<dbReference type="Proteomes" id="UP000504603">
    <property type="component" value="Unplaced"/>
</dbReference>
<dbReference type="Pfam" id="PF01535">
    <property type="entry name" value="PPR"/>
    <property type="match status" value="6"/>
</dbReference>
<dbReference type="Gene3D" id="1.25.40.10">
    <property type="entry name" value="Tetratricopeptide repeat domain"/>
    <property type="match status" value="4"/>
</dbReference>
<evidence type="ECO:0000256" key="1">
    <source>
        <dbReference type="ARBA" id="ARBA00022737"/>
    </source>
</evidence>
<dbReference type="KEGG" id="mcha:111021456"/>
<dbReference type="PROSITE" id="PS51375">
    <property type="entry name" value="PPR"/>
    <property type="match status" value="8"/>
</dbReference>
<keyword evidence="3" id="KW-1185">Reference proteome</keyword>
<dbReference type="AlphaFoldDB" id="A0A6J1DMT0"/>
<dbReference type="GeneID" id="111021456"/>
<organism evidence="3 4">
    <name type="scientific">Momordica charantia</name>
    <name type="common">Bitter gourd</name>
    <name type="synonym">Balsam pear</name>
    <dbReference type="NCBI Taxonomy" id="3673"/>
    <lineage>
        <taxon>Eukaryota</taxon>
        <taxon>Viridiplantae</taxon>
        <taxon>Streptophyta</taxon>
        <taxon>Embryophyta</taxon>
        <taxon>Tracheophyta</taxon>
        <taxon>Spermatophyta</taxon>
        <taxon>Magnoliopsida</taxon>
        <taxon>eudicotyledons</taxon>
        <taxon>Gunneridae</taxon>
        <taxon>Pentapetalae</taxon>
        <taxon>rosids</taxon>
        <taxon>fabids</taxon>
        <taxon>Cucurbitales</taxon>
        <taxon>Cucurbitaceae</taxon>
        <taxon>Momordiceae</taxon>
        <taxon>Momordica</taxon>
    </lineage>
</organism>
<evidence type="ECO:0000313" key="4">
    <source>
        <dbReference type="RefSeq" id="XP_022154126.1"/>
    </source>
</evidence>
<evidence type="ECO:0000313" key="3">
    <source>
        <dbReference type="Proteomes" id="UP000504603"/>
    </source>
</evidence>
<feature type="repeat" description="PPR" evidence="2">
    <location>
        <begin position="322"/>
        <end position="352"/>
    </location>
</feature>
<dbReference type="InterPro" id="IPR046848">
    <property type="entry name" value="E_motif"/>
</dbReference>
<feature type="repeat" description="PPR" evidence="2">
    <location>
        <begin position="489"/>
        <end position="524"/>
    </location>
</feature>
<dbReference type="GO" id="GO:0009451">
    <property type="term" value="P:RNA modification"/>
    <property type="evidence" value="ECO:0007669"/>
    <property type="project" value="InterPro"/>
</dbReference>
<feature type="repeat" description="PPR" evidence="2">
    <location>
        <begin position="591"/>
        <end position="625"/>
    </location>
</feature>
<dbReference type="FunFam" id="1.25.40.10:FF:000396">
    <property type="entry name" value="Pentatricopeptide repeat-containing protein At2g36730"/>
    <property type="match status" value="1"/>
</dbReference>
<dbReference type="RefSeq" id="XP_022154128.1">
    <property type="nucleotide sequence ID" value="XM_022298436.1"/>
</dbReference>